<dbReference type="FunFam" id="3.10.310.40:FF:000001">
    <property type="entry name" value="Alanine--tRNA ligase"/>
    <property type="match status" value="1"/>
</dbReference>
<keyword evidence="8 14" id="KW-0862">Zinc</keyword>
<dbReference type="Gene3D" id="3.30.930.10">
    <property type="entry name" value="Bira Bifunctional Protein, Domain 2"/>
    <property type="match status" value="1"/>
</dbReference>
<evidence type="ECO:0000256" key="6">
    <source>
        <dbReference type="ARBA" id="ARBA00022723"/>
    </source>
</evidence>
<dbReference type="AlphaFoldDB" id="D3RX43"/>
<dbReference type="SUPFAM" id="SSF55186">
    <property type="entry name" value="ThrRS/AlaRS common domain"/>
    <property type="match status" value="1"/>
</dbReference>
<dbReference type="PANTHER" id="PTHR11777:SF9">
    <property type="entry name" value="ALANINE--TRNA LIGASE, CYTOPLASMIC"/>
    <property type="match status" value="1"/>
</dbReference>
<dbReference type="GO" id="GO:0004813">
    <property type="term" value="F:alanine-tRNA ligase activity"/>
    <property type="evidence" value="ECO:0007669"/>
    <property type="project" value="UniProtKB-UniRule"/>
</dbReference>
<dbReference type="InterPro" id="IPR018164">
    <property type="entry name" value="Ala-tRNA-synth_IIc_N"/>
</dbReference>
<feature type="domain" description="Alanyl-transfer RNA synthetases family profile" evidence="16">
    <location>
        <begin position="60"/>
        <end position="744"/>
    </location>
</feature>
<dbReference type="Gene3D" id="3.30.54.20">
    <property type="match status" value="1"/>
</dbReference>
<evidence type="ECO:0000256" key="10">
    <source>
        <dbReference type="ARBA" id="ARBA00022884"/>
    </source>
</evidence>
<evidence type="ECO:0000256" key="9">
    <source>
        <dbReference type="ARBA" id="ARBA00022840"/>
    </source>
</evidence>
<keyword evidence="7 14" id="KW-0547">Nucleotide-binding</keyword>
<comment type="catalytic activity">
    <reaction evidence="13 14">
        <text>tRNA(Ala) + L-alanine + ATP = L-alanyl-tRNA(Ala) + AMP + diphosphate</text>
        <dbReference type="Rhea" id="RHEA:12540"/>
        <dbReference type="Rhea" id="RHEA-COMP:9657"/>
        <dbReference type="Rhea" id="RHEA-COMP:9923"/>
        <dbReference type="ChEBI" id="CHEBI:30616"/>
        <dbReference type="ChEBI" id="CHEBI:33019"/>
        <dbReference type="ChEBI" id="CHEBI:57972"/>
        <dbReference type="ChEBI" id="CHEBI:78442"/>
        <dbReference type="ChEBI" id="CHEBI:78497"/>
        <dbReference type="ChEBI" id="CHEBI:456215"/>
        <dbReference type="EC" id="6.1.1.7"/>
    </reaction>
</comment>
<dbReference type="eggNOG" id="arCOG01255">
    <property type="taxonomic scope" value="Archaea"/>
</dbReference>
<evidence type="ECO:0000256" key="2">
    <source>
        <dbReference type="ARBA" id="ARBA00008226"/>
    </source>
</evidence>
<comment type="function">
    <text evidence="14">Catalyzes the attachment of alanine to tRNA(Ala) in a two-step reaction: alanine is first activated by ATP to form Ala-AMP and then transferred to the acceptor end of tRNA(Ala). Also edits incorrectly charged Ser-tRNA(Ala) and Gly-tRNA(Ala) via its editing domain.</text>
</comment>
<evidence type="ECO:0000256" key="1">
    <source>
        <dbReference type="ARBA" id="ARBA00004496"/>
    </source>
</evidence>
<accession>D3RX43</accession>
<dbReference type="InterPro" id="IPR018162">
    <property type="entry name" value="Ala-tRNA-ligase_IIc_anticod-bd"/>
</dbReference>
<dbReference type="SUPFAM" id="SSF101353">
    <property type="entry name" value="Putative anticodon-binding domain of alanyl-tRNA synthetase (AlaRS)"/>
    <property type="match status" value="1"/>
</dbReference>
<dbReference type="SMART" id="SM00863">
    <property type="entry name" value="tRNA_SAD"/>
    <property type="match status" value="1"/>
</dbReference>
<dbReference type="STRING" id="589924.Ferp_0888"/>
<feature type="binding site" evidence="14">
    <location>
        <position position="598"/>
    </location>
    <ligand>
        <name>Zn(2+)</name>
        <dbReference type="ChEBI" id="CHEBI:29105"/>
    </ligand>
</feature>
<dbReference type="SUPFAM" id="SSF55681">
    <property type="entry name" value="Class II aaRS and biotin synthetases"/>
    <property type="match status" value="1"/>
</dbReference>
<dbReference type="InterPro" id="IPR012947">
    <property type="entry name" value="tRNA_SAD"/>
</dbReference>
<dbReference type="Gene3D" id="2.40.30.130">
    <property type="match status" value="1"/>
</dbReference>
<comment type="subcellular location">
    <subcellularLocation>
        <location evidence="1 14">Cytoplasm</location>
    </subcellularLocation>
</comment>
<reference evidence="17 18" key="2">
    <citation type="journal article" date="2011" name="Stand. Genomic Sci.">
        <title>Complete genome sequence of Ferroglobus placidus AEDII12DO.</title>
        <authorList>
            <person name="Anderson I."/>
            <person name="Risso C."/>
            <person name="Holmes D."/>
            <person name="Lucas S."/>
            <person name="Copeland A."/>
            <person name="Lapidus A."/>
            <person name="Cheng J.F."/>
            <person name="Bruce D."/>
            <person name="Goodwin L."/>
            <person name="Pitluck S."/>
            <person name="Saunders E."/>
            <person name="Brettin T."/>
            <person name="Detter J.C."/>
            <person name="Han C."/>
            <person name="Tapia R."/>
            <person name="Larimer F."/>
            <person name="Land M."/>
            <person name="Hauser L."/>
            <person name="Woyke T."/>
            <person name="Lovley D."/>
            <person name="Kyrpides N."/>
            <person name="Ivanova N."/>
        </authorList>
    </citation>
    <scope>NUCLEOTIDE SEQUENCE [LARGE SCALE GENOMIC DNA]</scope>
    <source>
        <strain evidence="18">DSM 10642 / AEDII12DO</strain>
    </source>
</reference>
<sequence length="901" mass="102597">MSLEKEYLDITFLKENGFVRKKCPSCGKYFWTADESREICGDPPCGTYTFIGNPIFKKKMNIDEMREYYLSFFEKRGHERIERYPVVARWRDDIYLTIASIADFQPFVTSGLVPPPANPLTISQPCIRMEDLDSIGRTGRHLTLFEMMAHHAFNYPGKEIYWKNETVAYCTELLNELGVRKEEIVYKEEPWAGGGNAGPCLEAIVGGLELATLVFMNLELDPNGDIEIKGERYRRMDNYIVDTGYGLERFVWASQGTPTVYDAIFPEVVDKIVENSSIEFSRKDEDMKGLLAESSKLAGVMSSLRGEELLKLRKSIADKFGMSVEVLDRIISPMEKAYALADHTRAILFMLGDGLVPSNAGAGYLARLMIRRSLRLADDIGFTLTLFDLVELHRKILKAFEFEVELDTIQEILELETEKYKRTIERGKSMVERTVKRKKKVTKEDLIEFYDSHGIPPEIVISIAEKEGAEVEEVEDLYAELASRHSKAEKKEKPKILKNDYPETEKLYYNSKLLEFEAEVIGVEGDLVILNKTAFYPESGGQDNDVGYLIAKDKKVRVVDVFEEDGVVVHKVDGELRVGDKVKGLVDEETRFRHMRHHTATHLLLNVLQKKLGKHVWQAGARKEKDKARLDVTHYKRLSDEEIREIEREVNREIMANKPVRWTFMERNEAEKKFGFRLYQGGVPPGKVIRVVQAGDDVQACGGTHVESTGEIGMFKILKVESIQDGVIRFEYAAGEAALEHVAKQESLLKEASSILRVEPSILPKTVERFFEEWKEQKKEIEKLKEEIAKLKAERIAENYEEFDGIKIVVERIDEDIKTLAKLGQKLAEMGFVGVLLSGKEGVRLVTFSGHEKVDARELMREIGKLVKGSGGGRRDLAQGAGQIMPEKDEVVNLLFEVLSR</sequence>
<keyword evidence="18" id="KW-1185">Reference proteome</keyword>
<dbReference type="NCBIfam" id="TIGR03683">
    <property type="entry name" value="A-tRNA_syn_arch"/>
    <property type="match status" value="1"/>
</dbReference>
<feature type="coiled-coil region" evidence="15">
    <location>
        <begin position="767"/>
        <end position="801"/>
    </location>
</feature>
<dbReference type="GO" id="GO:0002161">
    <property type="term" value="F:aminoacyl-tRNA deacylase activity"/>
    <property type="evidence" value="ECO:0007669"/>
    <property type="project" value="TreeGrafter"/>
</dbReference>
<dbReference type="FunFam" id="3.30.54.20:FF:000005">
    <property type="entry name" value="Alanine--tRNA ligase"/>
    <property type="match status" value="1"/>
</dbReference>
<name>D3RX43_FERPA</name>
<feature type="binding site" evidence="14">
    <location>
        <position position="701"/>
    </location>
    <ligand>
        <name>Zn(2+)</name>
        <dbReference type="ChEBI" id="CHEBI:29105"/>
    </ligand>
</feature>
<dbReference type="Gene3D" id="3.10.310.40">
    <property type="match status" value="1"/>
</dbReference>
<evidence type="ECO:0000313" key="17">
    <source>
        <dbReference type="EMBL" id="ADC65056.1"/>
    </source>
</evidence>
<dbReference type="InterPro" id="IPR018165">
    <property type="entry name" value="Ala-tRNA-synth_IIc_core"/>
</dbReference>
<dbReference type="FunFam" id="3.30.980.10:FF:000004">
    <property type="entry name" value="Alanine--tRNA ligase, cytoplasmic"/>
    <property type="match status" value="1"/>
</dbReference>
<dbReference type="InterPro" id="IPR050058">
    <property type="entry name" value="Ala-tRNA_ligase"/>
</dbReference>
<keyword evidence="3 14" id="KW-0963">Cytoplasm</keyword>
<evidence type="ECO:0000256" key="8">
    <source>
        <dbReference type="ARBA" id="ARBA00022833"/>
    </source>
</evidence>
<dbReference type="InterPro" id="IPR002318">
    <property type="entry name" value="Ala-tRNA-lgiase_IIc"/>
</dbReference>
<feature type="binding site" evidence="14">
    <location>
        <position position="705"/>
    </location>
    <ligand>
        <name>Zn(2+)</name>
        <dbReference type="ChEBI" id="CHEBI:29105"/>
    </ligand>
</feature>
<dbReference type="Pfam" id="PF07973">
    <property type="entry name" value="tRNA_SAD"/>
    <property type="match status" value="1"/>
</dbReference>
<dbReference type="EC" id="6.1.1.7" evidence="14"/>
<evidence type="ECO:0000256" key="13">
    <source>
        <dbReference type="ARBA" id="ARBA00048300"/>
    </source>
</evidence>
<evidence type="ECO:0000256" key="12">
    <source>
        <dbReference type="ARBA" id="ARBA00023146"/>
    </source>
</evidence>
<dbReference type="PROSITE" id="PS50860">
    <property type="entry name" value="AA_TRNA_LIGASE_II_ALA"/>
    <property type="match status" value="1"/>
</dbReference>
<proteinExistence type="inferred from homology"/>
<dbReference type="Pfam" id="PF01411">
    <property type="entry name" value="tRNA-synt_2c"/>
    <property type="match status" value="1"/>
</dbReference>
<dbReference type="GO" id="GO:0005524">
    <property type="term" value="F:ATP binding"/>
    <property type="evidence" value="ECO:0007669"/>
    <property type="project" value="UniProtKB-UniRule"/>
</dbReference>
<dbReference type="HAMAP" id="MF_00036_A">
    <property type="entry name" value="Ala_tRNA_synth_A"/>
    <property type="match status" value="1"/>
</dbReference>
<reference evidence="18" key="1">
    <citation type="submission" date="2010-02" db="EMBL/GenBank/DDBJ databases">
        <title>Complete sequence of Ferroglobus placidus DSM 10642.</title>
        <authorList>
            <consortium name="US DOE Joint Genome Institute"/>
            <person name="Lucas S."/>
            <person name="Copeland A."/>
            <person name="Lapidus A."/>
            <person name="Cheng J.-F."/>
            <person name="Bruce D."/>
            <person name="Goodwin L."/>
            <person name="Pitluck S."/>
            <person name="Saunders E."/>
            <person name="Brettin T."/>
            <person name="Detter J.C."/>
            <person name="Han C."/>
            <person name="Tapia R."/>
            <person name="Larimer F."/>
            <person name="Land M."/>
            <person name="Hauser L."/>
            <person name="Kyrpides N."/>
            <person name="Ivanova N."/>
            <person name="Holmes D."/>
            <person name="Lovley D."/>
            <person name="Kyrpides N."/>
            <person name="Anderson I.J."/>
            <person name="Woyke T."/>
        </authorList>
    </citation>
    <scope>NUCLEOTIDE SEQUENCE [LARGE SCALE GENOMIC DNA]</scope>
    <source>
        <strain evidence="18">DSM 10642 / AEDII12DO</strain>
    </source>
</reference>
<dbReference type="Gene3D" id="3.30.980.10">
    <property type="entry name" value="Threonyl-trna Synthetase, Chain A, domain 2"/>
    <property type="match status" value="1"/>
</dbReference>
<dbReference type="InterPro" id="IPR009000">
    <property type="entry name" value="Transl_B-barrel_sf"/>
</dbReference>
<protein>
    <recommendedName>
        <fullName evidence="14">Alanine--tRNA ligase</fullName>
        <ecNumber evidence="14">6.1.1.7</ecNumber>
    </recommendedName>
    <alternativeName>
        <fullName evidence="14">Alanyl-tRNA synthetase</fullName>
        <shortName evidence="14">AlaRS</shortName>
    </alternativeName>
</protein>
<keyword evidence="5 14" id="KW-0436">Ligase</keyword>
<keyword evidence="15" id="KW-0175">Coiled coil</keyword>
<feature type="binding site" evidence="14">
    <location>
        <position position="602"/>
    </location>
    <ligand>
        <name>Zn(2+)</name>
        <dbReference type="ChEBI" id="CHEBI:29105"/>
    </ligand>
</feature>
<evidence type="ECO:0000256" key="3">
    <source>
        <dbReference type="ARBA" id="ARBA00022490"/>
    </source>
</evidence>
<dbReference type="InterPro" id="IPR003156">
    <property type="entry name" value="DHHA1_dom"/>
</dbReference>
<dbReference type="GO" id="GO:0005737">
    <property type="term" value="C:cytoplasm"/>
    <property type="evidence" value="ECO:0007669"/>
    <property type="project" value="UniProtKB-SubCell"/>
</dbReference>
<comment type="similarity">
    <text evidence="2 14">Belongs to the class-II aminoacyl-tRNA synthetase family.</text>
</comment>
<dbReference type="HOGENOM" id="CLU_004485_4_0_2"/>
<dbReference type="PaxDb" id="589924-Ferp_0888"/>
<keyword evidence="11 14" id="KW-0648">Protein biosynthesis</keyword>
<evidence type="ECO:0000256" key="4">
    <source>
        <dbReference type="ARBA" id="ARBA00022555"/>
    </source>
</evidence>
<comment type="cofactor">
    <cofactor evidence="14">
        <name>Zn(2+)</name>
        <dbReference type="ChEBI" id="CHEBI:29105"/>
    </cofactor>
    <text evidence="14">Binds 1 zinc ion per subunit.</text>
</comment>
<dbReference type="OrthoDB" id="7506at2157"/>
<organism evidence="17 18">
    <name type="scientific">Ferroglobus placidus (strain DSM 10642 / AEDII12DO)</name>
    <dbReference type="NCBI Taxonomy" id="589924"/>
    <lineage>
        <taxon>Archaea</taxon>
        <taxon>Methanobacteriati</taxon>
        <taxon>Methanobacteriota</taxon>
        <taxon>Archaeoglobi</taxon>
        <taxon>Archaeoglobales</taxon>
        <taxon>Archaeoglobaceae</taxon>
        <taxon>Ferroglobus</taxon>
    </lineage>
</organism>
<evidence type="ECO:0000256" key="7">
    <source>
        <dbReference type="ARBA" id="ARBA00022741"/>
    </source>
</evidence>
<dbReference type="InterPro" id="IPR022429">
    <property type="entry name" value="Ala-tRNA_lgiase_arc"/>
</dbReference>
<dbReference type="Gene3D" id="6.10.250.550">
    <property type="match status" value="1"/>
</dbReference>
<keyword evidence="9 14" id="KW-0067">ATP-binding</keyword>
<dbReference type="FunFam" id="2.40.30.130:FF:000010">
    <property type="entry name" value="Alanine--tRNA ligase"/>
    <property type="match status" value="1"/>
</dbReference>
<keyword evidence="12 14" id="KW-0030">Aminoacyl-tRNA synthetase</keyword>
<keyword evidence="4 14" id="KW-0820">tRNA-binding</keyword>
<evidence type="ECO:0000256" key="15">
    <source>
        <dbReference type="SAM" id="Coils"/>
    </source>
</evidence>
<dbReference type="InterPro" id="IPR018163">
    <property type="entry name" value="Thr/Ala-tRNA-synth_IIc_edit"/>
</dbReference>
<dbReference type="GO" id="GO:0006419">
    <property type="term" value="P:alanyl-tRNA aminoacylation"/>
    <property type="evidence" value="ECO:0007669"/>
    <property type="project" value="UniProtKB-UniRule"/>
</dbReference>
<evidence type="ECO:0000313" key="18">
    <source>
        <dbReference type="Proteomes" id="UP000002613"/>
    </source>
</evidence>
<dbReference type="NCBIfam" id="TIGR00344">
    <property type="entry name" value="alaS"/>
    <property type="match status" value="1"/>
</dbReference>
<evidence type="ECO:0000256" key="11">
    <source>
        <dbReference type="ARBA" id="ARBA00022917"/>
    </source>
</evidence>
<keyword evidence="6 14" id="KW-0479">Metal-binding</keyword>
<dbReference type="RefSeq" id="WP_012965399.1">
    <property type="nucleotide sequence ID" value="NC_013849.1"/>
</dbReference>
<dbReference type="GO" id="GO:0000049">
    <property type="term" value="F:tRNA binding"/>
    <property type="evidence" value="ECO:0007669"/>
    <property type="project" value="UniProtKB-KW"/>
</dbReference>
<dbReference type="InterPro" id="IPR045864">
    <property type="entry name" value="aa-tRNA-synth_II/BPL/LPL"/>
</dbReference>
<keyword evidence="10 14" id="KW-0694">RNA-binding</keyword>
<dbReference type="GeneID" id="8778395"/>
<evidence type="ECO:0000256" key="5">
    <source>
        <dbReference type="ARBA" id="ARBA00022598"/>
    </source>
</evidence>
<evidence type="ECO:0000259" key="16">
    <source>
        <dbReference type="PROSITE" id="PS50860"/>
    </source>
</evidence>
<dbReference type="EMBL" id="CP001899">
    <property type="protein sequence ID" value="ADC65056.1"/>
    <property type="molecule type" value="Genomic_DNA"/>
</dbReference>
<dbReference type="PRINTS" id="PR00980">
    <property type="entry name" value="TRNASYNTHALA"/>
</dbReference>
<dbReference type="Proteomes" id="UP000002613">
    <property type="component" value="Chromosome"/>
</dbReference>
<gene>
    <name evidence="14" type="primary">alaS</name>
    <name evidence="17" type="ordered locus">Ferp_0888</name>
</gene>
<evidence type="ECO:0000256" key="14">
    <source>
        <dbReference type="HAMAP-Rule" id="MF_00036"/>
    </source>
</evidence>
<dbReference type="KEGG" id="fpl:Ferp_0888"/>
<dbReference type="SUPFAM" id="SSF50447">
    <property type="entry name" value="Translation proteins"/>
    <property type="match status" value="1"/>
</dbReference>
<dbReference type="PANTHER" id="PTHR11777">
    <property type="entry name" value="ALANYL-TRNA SYNTHETASE"/>
    <property type="match status" value="1"/>
</dbReference>
<dbReference type="FunFam" id="3.30.930.10:FF:000056">
    <property type="entry name" value="Alanine--tRNA ligase"/>
    <property type="match status" value="1"/>
</dbReference>
<dbReference type="CDD" id="cd00673">
    <property type="entry name" value="AlaRS_core"/>
    <property type="match status" value="1"/>
</dbReference>
<dbReference type="Pfam" id="PF02272">
    <property type="entry name" value="DHHA1"/>
    <property type="match status" value="1"/>
</dbReference>
<feature type="coiled-coil region" evidence="15">
    <location>
        <begin position="464"/>
        <end position="491"/>
    </location>
</feature>
<comment type="domain">
    <text evidence="14">Consists of three domains; the N-terminal catalytic domain, the editing domain and the C-terminal C-Ala domain. The editing domain removes incorrectly charged amino acids, while the C-Ala domain, along with tRNA(Ala), serves as a bridge to cooperatively bring together the editing and aminoacylation centers thus stimulating deacylation of misacylated tRNAs.</text>
</comment>
<dbReference type="GO" id="GO:0008270">
    <property type="term" value="F:zinc ion binding"/>
    <property type="evidence" value="ECO:0007669"/>
    <property type="project" value="UniProtKB-UniRule"/>
</dbReference>